<dbReference type="Gene3D" id="3.30.450.40">
    <property type="match status" value="1"/>
</dbReference>
<dbReference type="Gene3D" id="6.10.340.10">
    <property type="match status" value="1"/>
</dbReference>
<organism evidence="4 5">
    <name type="scientific">Marivirga lumbricoides</name>
    <dbReference type="NCBI Taxonomy" id="1046115"/>
    <lineage>
        <taxon>Bacteria</taxon>
        <taxon>Pseudomonadati</taxon>
        <taxon>Bacteroidota</taxon>
        <taxon>Cytophagia</taxon>
        <taxon>Cytophagales</taxon>
        <taxon>Marivirgaceae</taxon>
        <taxon>Marivirga</taxon>
    </lineage>
</organism>
<dbReference type="SUPFAM" id="SSF55781">
    <property type="entry name" value="GAF domain-like"/>
    <property type="match status" value="1"/>
</dbReference>
<dbReference type="PANTHER" id="PTHR24422">
    <property type="entry name" value="CHEMOTAXIS PROTEIN METHYLTRANSFERASE"/>
    <property type="match status" value="1"/>
</dbReference>
<evidence type="ECO:0000313" key="5">
    <source>
        <dbReference type="Proteomes" id="UP000240608"/>
    </source>
</evidence>
<evidence type="ECO:0000256" key="2">
    <source>
        <dbReference type="SAM" id="Phobius"/>
    </source>
</evidence>
<keyword evidence="1" id="KW-0175">Coiled coil</keyword>
<dbReference type="Proteomes" id="UP000240608">
    <property type="component" value="Unassembled WGS sequence"/>
</dbReference>
<dbReference type="InterPro" id="IPR035965">
    <property type="entry name" value="PAS-like_dom_sf"/>
</dbReference>
<dbReference type="PANTHER" id="PTHR24422:SF10">
    <property type="entry name" value="CHEMOTAXIS PROTEIN METHYLTRANSFERASE 2"/>
    <property type="match status" value="1"/>
</dbReference>
<dbReference type="InterPro" id="IPR003018">
    <property type="entry name" value="GAF"/>
</dbReference>
<name>A0A2T4DVV7_9BACT</name>
<feature type="coiled-coil region" evidence="1">
    <location>
        <begin position="508"/>
        <end position="552"/>
    </location>
</feature>
<dbReference type="Gene3D" id="3.30.450.20">
    <property type="entry name" value="PAS domain"/>
    <property type="match status" value="1"/>
</dbReference>
<dbReference type="SMART" id="SM00065">
    <property type="entry name" value="GAF"/>
    <property type="match status" value="1"/>
</dbReference>
<sequence>MKKINFRSIKSRLILAFSGLALLLIIVVGITLSQVGNVVVIGVKLLDNRQPSRMQVEAVRSELRNTNILLHSYLLNGEASYVASIDDIWEKKILPINDTINNLKEKWNSAENLILLEKMTRLEERIRKKQQEIIENASFSGTNITIDITSFPEFKADSLMDPVALQAWISDEILNQQGNSPNNGKLFLEELNPLIISFDETTQTLYDNLKDETKALGNDAFDAIDQFIIIEVIVLLLYIIICIVLFRFIIRKILKSVDIVNNEVKILSEGNIPEEKKSTDDELGIVLEEIYSLSQNLRNVKAFALEVGKGSFDNDISVFNNEGEVGSSLAEMRDSLKKVSEEAVIRNWSNKGFAELGDILRKYSNNLSMLTDHVITYIVKYLNANQGSIFIVDENEENTNLQLAATYAYDRKKFIEKNVAPGQGLVGQVYLEKESIYLKDIPQNYVTITSGLGQATPKSIFIVPLMVNQEIFGVIELASFYELKGYEREFLNRVGENIASSIQAVKINEQTKQLLDESQQMTEQMRSQEEEMRQNMEELQATQEEMERGQSENIERVRAIEKSGIAFIEFNPDGIVVNADNTFLNLFGYSSLSEVQGKHHRIFVDSEYAASDNYQAFWNDLRNGVNKEGVFERITKGGSKIFIKGAYTYVKDQNGYIRKIYKFAIDVSSIYRQQQALLAEKEALIAQVEEINNHLKTDSSADLEALRHQTLEIKEQLLKQLQQNEEKLKRSLGLEKKKLKL</sequence>
<accession>A0A2T4DVV7</accession>
<keyword evidence="2" id="KW-1133">Transmembrane helix</keyword>
<dbReference type="InterPro" id="IPR000014">
    <property type="entry name" value="PAS"/>
</dbReference>
<dbReference type="InterPro" id="IPR050903">
    <property type="entry name" value="Bact_Chemotaxis_MeTrfase"/>
</dbReference>
<keyword evidence="2" id="KW-0472">Membrane</keyword>
<evidence type="ECO:0000313" key="4">
    <source>
        <dbReference type="EMBL" id="PTB97949.1"/>
    </source>
</evidence>
<feature type="transmembrane region" description="Helical" evidence="2">
    <location>
        <begin position="227"/>
        <end position="250"/>
    </location>
</feature>
<keyword evidence="2" id="KW-0812">Transmembrane</keyword>
<dbReference type="SUPFAM" id="SSF55785">
    <property type="entry name" value="PYP-like sensor domain (PAS domain)"/>
    <property type="match status" value="1"/>
</dbReference>
<protein>
    <recommendedName>
        <fullName evidence="3">GAF domain-containing protein</fullName>
    </recommendedName>
</protein>
<dbReference type="AlphaFoldDB" id="A0A2T4DVV7"/>
<dbReference type="NCBIfam" id="TIGR00229">
    <property type="entry name" value="sensory_box"/>
    <property type="match status" value="1"/>
</dbReference>
<dbReference type="InterPro" id="IPR029016">
    <property type="entry name" value="GAF-like_dom_sf"/>
</dbReference>
<feature type="domain" description="GAF" evidence="3">
    <location>
        <begin position="366"/>
        <end position="512"/>
    </location>
</feature>
<dbReference type="Pfam" id="PF13185">
    <property type="entry name" value="GAF_2"/>
    <property type="match status" value="1"/>
</dbReference>
<dbReference type="CDD" id="cd00130">
    <property type="entry name" value="PAS"/>
    <property type="match status" value="1"/>
</dbReference>
<reference evidence="4 5" key="1">
    <citation type="submission" date="2018-03" db="EMBL/GenBank/DDBJ databases">
        <title>Cross-interface Injection: A General Nanoliter Liquid Handling Method Applied to Single Cells Genome Amplification Automated Nanoliter Liquid Handling Applied to Single Cell Multiple Displacement Amplification.</title>
        <authorList>
            <person name="Yun J."/>
            <person name="Xu P."/>
            <person name="Xu J."/>
            <person name="Dai X."/>
            <person name="Wang Y."/>
            <person name="Zheng X."/>
            <person name="Cao C."/>
            <person name="Yi Q."/>
            <person name="Zhu Y."/>
            <person name="Wang L."/>
            <person name="Dong Z."/>
            <person name="Huang Y."/>
            <person name="Huang L."/>
            <person name="Du W."/>
        </authorList>
    </citation>
    <scope>NUCLEOTIDE SEQUENCE [LARGE SCALE GENOMIC DNA]</scope>
    <source>
        <strain evidence="4 5">Z-D1-2</strain>
    </source>
</reference>
<gene>
    <name evidence="4" type="ORF">C9994_00565</name>
</gene>
<proteinExistence type="predicted"/>
<evidence type="ECO:0000256" key="1">
    <source>
        <dbReference type="SAM" id="Coils"/>
    </source>
</evidence>
<dbReference type="EMBL" id="PYVU01000002">
    <property type="protein sequence ID" value="PTB97949.1"/>
    <property type="molecule type" value="Genomic_DNA"/>
</dbReference>
<feature type="coiled-coil region" evidence="1">
    <location>
        <begin position="671"/>
        <end position="738"/>
    </location>
</feature>
<evidence type="ECO:0000259" key="3">
    <source>
        <dbReference type="SMART" id="SM00065"/>
    </source>
</evidence>
<comment type="caution">
    <text evidence="4">The sequence shown here is derived from an EMBL/GenBank/DDBJ whole genome shotgun (WGS) entry which is preliminary data.</text>
</comment>